<evidence type="ECO:0000313" key="2">
    <source>
        <dbReference type="EMBL" id="SMF15126.1"/>
    </source>
</evidence>
<dbReference type="GeneID" id="95548625"/>
<dbReference type="EMBL" id="FXAH01000003">
    <property type="protein sequence ID" value="SMF15126.1"/>
    <property type="molecule type" value="Genomic_DNA"/>
</dbReference>
<keyword evidence="1" id="KW-0732">Signal</keyword>
<dbReference type="RefSeq" id="WP_139831130.1">
    <property type="nucleotide sequence ID" value="NZ_BSQD01000003.1"/>
</dbReference>
<feature type="chain" id="PRO_5012123486" description="Beta-barrel assembly machine subunit BamE" evidence="1">
    <location>
        <begin position="25"/>
        <end position="137"/>
    </location>
</feature>
<proteinExistence type="predicted"/>
<feature type="signal peptide" evidence="1">
    <location>
        <begin position="1"/>
        <end position="24"/>
    </location>
</feature>
<evidence type="ECO:0000256" key="1">
    <source>
        <dbReference type="SAM" id="SignalP"/>
    </source>
</evidence>
<protein>
    <recommendedName>
        <fullName evidence="4">Beta-barrel assembly machine subunit BamE</fullName>
    </recommendedName>
</protein>
<evidence type="ECO:0008006" key="4">
    <source>
        <dbReference type="Google" id="ProtNLM"/>
    </source>
</evidence>
<organism evidence="2 3">
    <name type="scientific">Trinickia caryophylli</name>
    <name type="common">Paraburkholderia caryophylli</name>
    <dbReference type="NCBI Taxonomy" id="28094"/>
    <lineage>
        <taxon>Bacteria</taxon>
        <taxon>Pseudomonadati</taxon>
        <taxon>Pseudomonadota</taxon>
        <taxon>Betaproteobacteria</taxon>
        <taxon>Burkholderiales</taxon>
        <taxon>Burkholderiaceae</taxon>
        <taxon>Trinickia</taxon>
    </lineage>
</organism>
<dbReference type="AlphaFoldDB" id="A0A1X7DG74"/>
<reference evidence="3" key="1">
    <citation type="submission" date="2017-04" db="EMBL/GenBank/DDBJ databases">
        <authorList>
            <person name="Varghese N."/>
            <person name="Submissions S."/>
        </authorList>
    </citation>
    <scope>NUCLEOTIDE SEQUENCE [LARGE SCALE GENOMIC DNA]</scope>
    <source>
        <strain evidence="3">Ballard 720</strain>
    </source>
</reference>
<sequence>MFKIITIIALCFMAVGCNTMSDSAMGSAPVGTAFGRDKYSLANLKANLVVGKTKQADVKRIYGEPQRTDTYMEDPNGRWVYSNDTSRGAFSLLLNHLPSMGGAGNAVAGHEPEYGAIIDFKNGVVASFRPVCPNGKC</sequence>
<accession>A0A1X7DG74</accession>
<evidence type="ECO:0000313" key="3">
    <source>
        <dbReference type="Proteomes" id="UP000192911"/>
    </source>
</evidence>
<dbReference type="OrthoDB" id="9134598at2"/>
<keyword evidence="3" id="KW-1185">Reference proteome</keyword>
<gene>
    <name evidence="2" type="ORF">SAMN06295900_103162</name>
</gene>
<dbReference type="PROSITE" id="PS51257">
    <property type="entry name" value="PROKAR_LIPOPROTEIN"/>
    <property type="match status" value="1"/>
</dbReference>
<name>A0A1X7DG74_TRICW</name>
<dbReference type="Proteomes" id="UP000192911">
    <property type="component" value="Unassembled WGS sequence"/>
</dbReference>